<dbReference type="RefSeq" id="WP_283713312.1">
    <property type="nucleotide sequence ID" value="NZ_JASJEW010000003.1"/>
</dbReference>
<keyword evidence="3 11" id="KW-1003">Cell membrane</keyword>
<dbReference type="InterPro" id="IPR053952">
    <property type="entry name" value="K_trans_C"/>
</dbReference>
<feature type="domain" description="K+ potassium transporter integral membrane" evidence="12">
    <location>
        <begin position="24"/>
        <end position="469"/>
    </location>
</feature>
<comment type="subcellular location">
    <subcellularLocation>
        <location evidence="11">Cell membrane</location>
        <topology evidence="11">Multi-pass membrane protein</topology>
    </subcellularLocation>
    <subcellularLocation>
        <location evidence="1">Membrane</location>
        <topology evidence="1">Multi-pass membrane protein</topology>
    </subcellularLocation>
</comment>
<feature type="transmembrane region" description="Helical" evidence="11">
    <location>
        <begin position="416"/>
        <end position="435"/>
    </location>
</feature>
<evidence type="ECO:0000256" key="3">
    <source>
        <dbReference type="ARBA" id="ARBA00022475"/>
    </source>
</evidence>
<evidence type="ECO:0000256" key="10">
    <source>
        <dbReference type="ARBA" id="ARBA00023136"/>
    </source>
</evidence>
<evidence type="ECO:0000313" key="14">
    <source>
        <dbReference type="EMBL" id="MDJ1130149.1"/>
    </source>
</evidence>
<evidence type="ECO:0000313" key="15">
    <source>
        <dbReference type="Proteomes" id="UP001431693"/>
    </source>
</evidence>
<dbReference type="InterPro" id="IPR023051">
    <property type="entry name" value="Kup"/>
</dbReference>
<name>A0ABT6ZMW3_9ACTN</name>
<keyword evidence="7 11" id="KW-0630">Potassium</keyword>
<comment type="catalytic activity">
    <reaction evidence="11">
        <text>K(+)(in) + H(+)(in) = K(+)(out) + H(+)(out)</text>
        <dbReference type="Rhea" id="RHEA:28490"/>
        <dbReference type="ChEBI" id="CHEBI:15378"/>
        <dbReference type="ChEBI" id="CHEBI:29103"/>
    </reaction>
</comment>
<feature type="transmembrane region" description="Helical" evidence="11">
    <location>
        <begin position="258"/>
        <end position="280"/>
    </location>
</feature>
<keyword evidence="8 11" id="KW-1133">Transmembrane helix</keyword>
<evidence type="ECO:0000256" key="5">
    <source>
        <dbReference type="ARBA" id="ARBA00022692"/>
    </source>
</evidence>
<comment type="function">
    <text evidence="11">Transport of potassium into the cell. Likely operates as a K(+):H(+) symporter.</text>
</comment>
<keyword evidence="9 11" id="KW-0406">Ion transport</keyword>
<dbReference type="PANTHER" id="PTHR30540">
    <property type="entry name" value="OSMOTIC STRESS POTASSIUM TRANSPORTER"/>
    <property type="match status" value="1"/>
</dbReference>
<reference evidence="14" key="1">
    <citation type="submission" date="2023-05" db="EMBL/GenBank/DDBJ databases">
        <title>[olsenella] sp. nov., isolated from a pig farm feces dump.</title>
        <authorList>
            <person name="Chang Y.-H."/>
        </authorList>
    </citation>
    <scope>NUCLEOTIDE SEQUENCE</scope>
    <source>
        <strain evidence="14">YH-ols2217</strain>
    </source>
</reference>
<comment type="similarity">
    <text evidence="11">Belongs to the HAK/KUP transporter (TC 2.A.72) family.</text>
</comment>
<protein>
    <recommendedName>
        <fullName evidence="11">Probable potassium transport system protein Kup</fullName>
    </recommendedName>
</protein>
<comment type="caution">
    <text evidence="14">The sequence shown here is derived from an EMBL/GenBank/DDBJ whole genome shotgun (WGS) entry which is preliminary data.</text>
</comment>
<proteinExistence type="inferred from homology"/>
<dbReference type="PANTHER" id="PTHR30540:SF83">
    <property type="entry name" value="K+ POTASSIUM TRANSPORTER"/>
    <property type="match status" value="1"/>
</dbReference>
<dbReference type="Proteomes" id="UP001431693">
    <property type="component" value="Unassembled WGS sequence"/>
</dbReference>
<feature type="transmembrane region" description="Helical" evidence="11">
    <location>
        <begin position="356"/>
        <end position="378"/>
    </location>
</feature>
<feature type="transmembrane region" description="Helical" evidence="11">
    <location>
        <begin position="307"/>
        <end position="335"/>
    </location>
</feature>
<dbReference type="Pfam" id="PF02705">
    <property type="entry name" value="K_trans"/>
    <property type="match status" value="1"/>
</dbReference>
<evidence type="ECO:0000256" key="6">
    <source>
        <dbReference type="ARBA" id="ARBA00022847"/>
    </source>
</evidence>
<dbReference type="Pfam" id="PF22776">
    <property type="entry name" value="K_trans_C"/>
    <property type="match status" value="1"/>
</dbReference>
<accession>A0ABT6ZMW3</accession>
<feature type="transmembrane region" description="Helical" evidence="11">
    <location>
        <begin position="182"/>
        <end position="203"/>
    </location>
</feature>
<feature type="domain" description="K+ potassium transporter C-terminal" evidence="13">
    <location>
        <begin position="496"/>
        <end position="653"/>
    </location>
</feature>
<evidence type="ECO:0000259" key="12">
    <source>
        <dbReference type="Pfam" id="PF02705"/>
    </source>
</evidence>
<keyword evidence="4 11" id="KW-0633">Potassium transport</keyword>
<sequence>MASTVPAVAAKAGHGAIPFSLGMSLVTLGVVYGDIGTSPLYVMKAIVAGNGGIASLTKDTIIGAVSLIIWTLMLITTVKYVLIAMRADNHNEGGIFALFSLVKRCSRYLIVPAMIGGAALLADGILTPAVTVTTAIEGLRTIEVGHAFLGDKPTVVVIITIVILCGLFLLQRAGTSNIGKLFGPVMCAWFLFLGISGLCNLTLDWDMLRALNPLRGILFLFGPLNKAGFAVLGFVFLATTGAEALYSDMGHVGRANVYATWPFVCACLFLNYLGQGAWIVQNIGNTALVAAEGFNPFFECLPQELRAFAVVFSAVAGLIASQALITGSYTLVSEATRLNLMPHLRVTYPAETKGQLYIPMVNTIMWVGCIGVVLMFQTSENLEAAYGLAITLTMLMTTLLLHVYLSKLEHQPFWSWVFLLFFGALEGCFFISSLAKFVHGGYVTLIMAALIFCVMFIWRRGSAIERAQSVYLPVKLYLGQLSELSRDETVPILADNLVFLTNDPSQDKLDRDILYSILDKRPKRARCYFFVTVKVTDEPFTHEYTCNSFGTDFVFRVTLHLGFKVNQRVNTYIRQVIGDLIESNEMDPQPLRYSIYRDPGNVGDFKFVMLRKLLTPESDISNRDRSIMALKYAIRRVCGSPAQWYGLATSSVIFEYVPLFSKMRPATVLERRPVELEEEEFEEEDVDVLSQDLVGEMADVMAAVEKGVIGGEASADRTGTHPRILFDENGNPVGIGWPGPFGDDSGQ</sequence>
<organism evidence="14 15">
    <name type="scientific">Kribbibacterium absianum</name>
    <dbReference type="NCBI Taxonomy" id="3044210"/>
    <lineage>
        <taxon>Bacteria</taxon>
        <taxon>Bacillati</taxon>
        <taxon>Actinomycetota</taxon>
        <taxon>Coriobacteriia</taxon>
        <taxon>Coriobacteriales</taxon>
        <taxon>Kribbibacteriaceae</taxon>
        <taxon>Kribbibacterium</taxon>
    </lineage>
</organism>
<evidence type="ECO:0000256" key="1">
    <source>
        <dbReference type="ARBA" id="ARBA00004141"/>
    </source>
</evidence>
<dbReference type="HAMAP" id="MF_01522">
    <property type="entry name" value="Kup"/>
    <property type="match status" value="1"/>
</dbReference>
<keyword evidence="6 11" id="KW-0769">Symport</keyword>
<feature type="transmembrane region" description="Helical" evidence="11">
    <location>
        <begin position="108"/>
        <end position="133"/>
    </location>
</feature>
<dbReference type="InterPro" id="IPR003855">
    <property type="entry name" value="K+_transporter"/>
</dbReference>
<keyword evidence="10 11" id="KW-0472">Membrane</keyword>
<dbReference type="EMBL" id="JASJEX010000004">
    <property type="protein sequence ID" value="MDJ1130149.1"/>
    <property type="molecule type" value="Genomic_DNA"/>
</dbReference>
<evidence type="ECO:0000256" key="4">
    <source>
        <dbReference type="ARBA" id="ARBA00022538"/>
    </source>
</evidence>
<evidence type="ECO:0000256" key="9">
    <source>
        <dbReference type="ARBA" id="ARBA00023065"/>
    </source>
</evidence>
<keyword evidence="5 11" id="KW-0812">Transmembrane</keyword>
<evidence type="ECO:0000256" key="8">
    <source>
        <dbReference type="ARBA" id="ARBA00022989"/>
    </source>
</evidence>
<evidence type="ECO:0000259" key="13">
    <source>
        <dbReference type="Pfam" id="PF22776"/>
    </source>
</evidence>
<evidence type="ECO:0000256" key="7">
    <source>
        <dbReference type="ARBA" id="ARBA00022958"/>
    </source>
</evidence>
<dbReference type="InterPro" id="IPR053951">
    <property type="entry name" value="K_trans_N"/>
</dbReference>
<keyword evidence="2 11" id="KW-0813">Transport</keyword>
<feature type="transmembrane region" description="Helical" evidence="11">
    <location>
        <begin position="61"/>
        <end position="82"/>
    </location>
</feature>
<feature type="transmembrane region" description="Helical" evidence="11">
    <location>
        <begin position="153"/>
        <end position="170"/>
    </location>
</feature>
<feature type="transmembrane region" description="Helical" evidence="11">
    <location>
        <begin position="12"/>
        <end position="33"/>
    </location>
</feature>
<evidence type="ECO:0000256" key="11">
    <source>
        <dbReference type="HAMAP-Rule" id="MF_01522"/>
    </source>
</evidence>
<feature type="transmembrane region" description="Helical" evidence="11">
    <location>
        <begin position="441"/>
        <end position="458"/>
    </location>
</feature>
<feature type="transmembrane region" description="Helical" evidence="11">
    <location>
        <begin position="384"/>
        <end position="404"/>
    </location>
</feature>
<evidence type="ECO:0000256" key="2">
    <source>
        <dbReference type="ARBA" id="ARBA00022448"/>
    </source>
</evidence>
<gene>
    <name evidence="11" type="primary">kup</name>
    <name evidence="14" type="ORF">QJ043_08690</name>
</gene>
<keyword evidence="15" id="KW-1185">Reference proteome</keyword>